<reference evidence="2 3" key="1">
    <citation type="journal article" date="2012" name="Genome Biol.">
        <title>Genome and low-iron response of an oceanic diatom adapted to chronic iron limitation.</title>
        <authorList>
            <person name="Lommer M."/>
            <person name="Specht M."/>
            <person name="Roy A.S."/>
            <person name="Kraemer L."/>
            <person name="Andreson R."/>
            <person name="Gutowska M.A."/>
            <person name="Wolf J."/>
            <person name="Bergner S.V."/>
            <person name="Schilhabel M.B."/>
            <person name="Klostermeier U.C."/>
            <person name="Beiko R.G."/>
            <person name="Rosenstiel P."/>
            <person name="Hippler M."/>
            <person name="Laroche J."/>
        </authorList>
    </citation>
    <scope>NUCLEOTIDE SEQUENCE [LARGE SCALE GENOMIC DNA]</scope>
    <source>
        <strain evidence="2 3">CCMP1005</strain>
    </source>
</reference>
<sequence>MSSWRRHVATCRDMSSGLGLVNLDQATCNSIYLTKPSRVKEPNRSLSSSDWADFSIAWRTDAVPSPSLIDEKSAPGVSSSPALDVSSPPSELPPPAESGIVSNESSSSASAFIDAKRDRRASIPAPVATETSSAVGVLGKRFLPGDAAVCPGPAPPLDRPARRRPSLRSVLCSQKKPQGALTDTARMAAGAIHGVYYVRMGLTYRSRHATSAGMSPTTTLSAPISAKCHVLPTCRRHVGDIASIGG</sequence>
<name>K0RYI3_THAOC</name>
<feature type="non-terminal residue" evidence="2">
    <location>
        <position position="246"/>
    </location>
</feature>
<evidence type="ECO:0000313" key="2">
    <source>
        <dbReference type="EMBL" id="EJK58080.1"/>
    </source>
</evidence>
<organism evidence="2 3">
    <name type="scientific">Thalassiosira oceanica</name>
    <name type="common">Marine diatom</name>
    <dbReference type="NCBI Taxonomy" id="159749"/>
    <lineage>
        <taxon>Eukaryota</taxon>
        <taxon>Sar</taxon>
        <taxon>Stramenopiles</taxon>
        <taxon>Ochrophyta</taxon>
        <taxon>Bacillariophyta</taxon>
        <taxon>Coscinodiscophyceae</taxon>
        <taxon>Thalassiosirophycidae</taxon>
        <taxon>Thalassiosirales</taxon>
        <taxon>Thalassiosiraceae</taxon>
        <taxon>Thalassiosira</taxon>
    </lineage>
</organism>
<proteinExistence type="predicted"/>
<protein>
    <submittedName>
        <fullName evidence="2">Uncharacterized protein</fullName>
    </submittedName>
</protein>
<gene>
    <name evidence="2" type="ORF">THAOC_21820</name>
</gene>
<evidence type="ECO:0000313" key="3">
    <source>
        <dbReference type="Proteomes" id="UP000266841"/>
    </source>
</evidence>
<evidence type="ECO:0000256" key="1">
    <source>
        <dbReference type="SAM" id="MobiDB-lite"/>
    </source>
</evidence>
<dbReference type="EMBL" id="AGNL01026228">
    <property type="protein sequence ID" value="EJK58080.1"/>
    <property type="molecule type" value="Genomic_DNA"/>
</dbReference>
<dbReference type="eggNOG" id="ENOG502QRBM">
    <property type="taxonomic scope" value="Eukaryota"/>
</dbReference>
<dbReference type="Proteomes" id="UP000266841">
    <property type="component" value="Unassembled WGS sequence"/>
</dbReference>
<feature type="region of interest" description="Disordered" evidence="1">
    <location>
        <begin position="67"/>
        <end position="107"/>
    </location>
</feature>
<accession>K0RYI3</accession>
<keyword evidence="3" id="KW-1185">Reference proteome</keyword>
<dbReference type="AlphaFoldDB" id="K0RYI3"/>
<comment type="caution">
    <text evidence="2">The sequence shown here is derived from an EMBL/GenBank/DDBJ whole genome shotgun (WGS) entry which is preliminary data.</text>
</comment>